<dbReference type="EMBL" id="JAPVES010000030">
    <property type="protein sequence ID" value="MCZ3372504.1"/>
    <property type="molecule type" value="Genomic_DNA"/>
</dbReference>
<dbReference type="Proteomes" id="UP001074446">
    <property type="component" value="Unassembled WGS sequence"/>
</dbReference>
<protein>
    <submittedName>
        <fullName evidence="1">Uncharacterized protein</fullName>
    </submittedName>
</protein>
<keyword evidence="3" id="KW-1185">Reference proteome</keyword>
<evidence type="ECO:0000313" key="3">
    <source>
        <dbReference type="Proteomes" id="UP001068021"/>
    </source>
</evidence>
<accession>A0A9E5DKM3</accession>
<dbReference type="EMBL" id="JAPVER010000018">
    <property type="protein sequence ID" value="MCZ3364750.1"/>
    <property type="molecule type" value="Genomic_DNA"/>
</dbReference>
<sequence>MKLTAIGADISINDVSCSCSLIQNIENDISQLLDVGAYKAALTNITGDDVVISAFVEDDKLESVNSKIIDILRKNAESLGDIGGISKTPEGAGEGISYAEAKIREDRYPDAVIVAFDTYGGEEIVGKVADSVIKAAKGMDDVTDIGGGGVTGTLKIPGVGYTSDQTDDPVVVATIENIESVGTVAGAMVGAAVGNQHVHLVRRGTPSYVIPRGVIMSVTAFMNGNVMDLAVPLFERMRISGAMNL</sequence>
<dbReference type="Proteomes" id="UP001068021">
    <property type="component" value="Unassembled WGS sequence"/>
</dbReference>
<evidence type="ECO:0000313" key="1">
    <source>
        <dbReference type="EMBL" id="MCZ3364750.1"/>
    </source>
</evidence>
<gene>
    <name evidence="2" type="ORF">O3H35_07650</name>
    <name evidence="1" type="ORF">O3H54_02535</name>
</gene>
<dbReference type="RefSeq" id="WP_048080083.1">
    <property type="nucleotide sequence ID" value="NZ_JAPVER010000018.1"/>
</dbReference>
<evidence type="ECO:0000313" key="2">
    <source>
        <dbReference type="EMBL" id="MCZ3372504.1"/>
    </source>
</evidence>
<organism evidence="1 3">
    <name type="scientific">Methanobacterium veterum</name>
    <dbReference type="NCBI Taxonomy" id="408577"/>
    <lineage>
        <taxon>Archaea</taxon>
        <taxon>Methanobacteriati</taxon>
        <taxon>Methanobacteriota</taxon>
        <taxon>Methanomada group</taxon>
        <taxon>Methanobacteria</taxon>
        <taxon>Methanobacteriales</taxon>
        <taxon>Methanobacteriaceae</taxon>
        <taxon>Methanobacterium</taxon>
    </lineage>
</organism>
<proteinExistence type="predicted"/>
<dbReference type="PIRSF" id="PIRSF005278">
    <property type="entry name" value="UCP005278"/>
    <property type="match status" value="1"/>
</dbReference>
<dbReference type="AlphaFoldDB" id="A0A9E5DKM3"/>
<comment type="caution">
    <text evidence="1">The sequence shown here is derived from an EMBL/GenBank/DDBJ whole genome shotgun (WGS) entry which is preliminary data.</text>
</comment>
<reference evidence="1" key="1">
    <citation type="submission" date="2022-12" db="EMBL/GenBank/DDBJ databases">
        <title>Reclassification of two methanogenic archaea species isolated from the Kolyma lowland permafrost.</title>
        <authorList>
            <person name="Trubitsyn V.E."/>
            <person name="Rivkina E.M."/>
            <person name="Shcherbakova V.A."/>
        </authorList>
    </citation>
    <scope>NUCLEOTIDE SEQUENCE</scope>
    <source>
        <strain evidence="1">M2</strain>
        <strain evidence="2">MK4</strain>
    </source>
</reference>
<dbReference type="InterPro" id="IPR012021">
    <property type="entry name" value="UCP005278"/>
</dbReference>
<name>A0A9E5DKM3_9EURY</name>